<keyword evidence="2" id="KW-1185">Reference proteome</keyword>
<protein>
    <submittedName>
        <fullName evidence="1">Uncharacterized protein</fullName>
    </submittedName>
</protein>
<sequence length="114" mass="12740">MDCLFIPILFGCNTTVKPEGDQQAARVCPNCHNASVIRAKTKDWFQICFVPVIPMSSQHIWLCHICQWKMKQQQGGWEPQVPNAGPNYPPPGWVPPSGQYAQAGGYAGQPQPYR</sequence>
<gene>
    <name evidence="1" type="ORF">BDN72DRAFT_848928</name>
</gene>
<name>A0ACD3A963_9AGAR</name>
<proteinExistence type="predicted"/>
<evidence type="ECO:0000313" key="2">
    <source>
        <dbReference type="Proteomes" id="UP000308600"/>
    </source>
</evidence>
<dbReference type="EMBL" id="ML208599">
    <property type="protein sequence ID" value="TFK62184.1"/>
    <property type="molecule type" value="Genomic_DNA"/>
</dbReference>
<organism evidence="1 2">
    <name type="scientific">Pluteus cervinus</name>
    <dbReference type="NCBI Taxonomy" id="181527"/>
    <lineage>
        <taxon>Eukaryota</taxon>
        <taxon>Fungi</taxon>
        <taxon>Dikarya</taxon>
        <taxon>Basidiomycota</taxon>
        <taxon>Agaricomycotina</taxon>
        <taxon>Agaricomycetes</taxon>
        <taxon>Agaricomycetidae</taxon>
        <taxon>Agaricales</taxon>
        <taxon>Pluteineae</taxon>
        <taxon>Pluteaceae</taxon>
        <taxon>Pluteus</taxon>
    </lineage>
</organism>
<evidence type="ECO:0000313" key="1">
    <source>
        <dbReference type="EMBL" id="TFK62184.1"/>
    </source>
</evidence>
<accession>A0ACD3A963</accession>
<reference evidence="1 2" key="1">
    <citation type="journal article" date="2019" name="Nat. Ecol. Evol.">
        <title>Megaphylogeny resolves global patterns of mushroom evolution.</title>
        <authorList>
            <person name="Varga T."/>
            <person name="Krizsan K."/>
            <person name="Foldi C."/>
            <person name="Dima B."/>
            <person name="Sanchez-Garcia M."/>
            <person name="Sanchez-Ramirez S."/>
            <person name="Szollosi G.J."/>
            <person name="Szarkandi J.G."/>
            <person name="Papp V."/>
            <person name="Albert L."/>
            <person name="Andreopoulos W."/>
            <person name="Angelini C."/>
            <person name="Antonin V."/>
            <person name="Barry K.W."/>
            <person name="Bougher N.L."/>
            <person name="Buchanan P."/>
            <person name="Buyck B."/>
            <person name="Bense V."/>
            <person name="Catcheside P."/>
            <person name="Chovatia M."/>
            <person name="Cooper J."/>
            <person name="Damon W."/>
            <person name="Desjardin D."/>
            <person name="Finy P."/>
            <person name="Geml J."/>
            <person name="Haridas S."/>
            <person name="Hughes K."/>
            <person name="Justo A."/>
            <person name="Karasinski D."/>
            <person name="Kautmanova I."/>
            <person name="Kiss B."/>
            <person name="Kocsube S."/>
            <person name="Kotiranta H."/>
            <person name="LaButti K.M."/>
            <person name="Lechner B.E."/>
            <person name="Liimatainen K."/>
            <person name="Lipzen A."/>
            <person name="Lukacs Z."/>
            <person name="Mihaltcheva S."/>
            <person name="Morgado L.N."/>
            <person name="Niskanen T."/>
            <person name="Noordeloos M.E."/>
            <person name="Ohm R.A."/>
            <person name="Ortiz-Santana B."/>
            <person name="Ovrebo C."/>
            <person name="Racz N."/>
            <person name="Riley R."/>
            <person name="Savchenko A."/>
            <person name="Shiryaev A."/>
            <person name="Soop K."/>
            <person name="Spirin V."/>
            <person name="Szebenyi C."/>
            <person name="Tomsovsky M."/>
            <person name="Tulloss R.E."/>
            <person name="Uehling J."/>
            <person name="Grigoriev I.V."/>
            <person name="Vagvolgyi C."/>
            <person name="Papp T."/>
            <person name="Martin F.M."/>
            <person name="Miettinen O."/>
            <person name="Hibbett D.S."/>
            <person name="Nagy L.G."/>
        </authorList>
    </citation>
    <scope>NUCLEOTIDE SEQUENCE [LARGE SCALE GENOMIC DNA]</scope>
    <source>
        <strain evidence="1 2">NL-1719</strain>
    </source>
</reference>
<dbReference type="Proteomes" id="UP000308600">
    <property type="component" value="Unassembled WGS sequence"/>
</dbReference>